<evidence type="ECO:0000313" key="1">
    <source>
        <dbReference type="EMBL" id="CAG8736059.1"/>
    </source>
</evidence>
<reference evidence="1 2" key="1">
    <citation type="submission" date="2021-06" db="EMBL/GenBank/DDBJ databases">
        <authorList>
            <person name="Kallberg Y."/>
            <person name="Tangrot J."/>
            <person name="Rosling A."/>
        </authorList>
    </citation>
    <scope>NUCLEOTIDE SEQUENCE [LARGE SCALE GENOMIC DNA]</scope>
    <source>
        <strain evidence="1 2">120-4 pot B 10/14</strain>
    </source>
</reference>
<name>A0ABN7V8C6_GIGMA</name>
<proteinExistence type="predicted"/>
<evidence type="ECO:0000313" key="2">
    <source>
        <dbReference type="Proteomes" id="UP000789901"/>
    </source>
</evidence>
<dbReference type="EMBL" id="CAJVQB010010040">
    <property type="protein sequence ID" value="CAG8736059.1"/>
    <property type="molecule type" value="Genomic_DNA"/>
</dbReference>
<gene>
    <name evidence="1" type="ORF">GMARGA_LOCUS14870</name>
</gene>
<organism evidence="1 2">
    <name type="scientific">Gigaspora margarita</name>
    <dbReference type="NCBI Taxonomy" id="4874"/>
    <lineage>
        <taxon>Eukaryota</taxon>
        <taxon>Fungi</taxon>
        <taxon>Fungi incertae sedis</taxon>
        <taxon>Mucoromycota</taxon>
        <taxon>Glomeromycotina</taxon>
        <taxon>Glomeromycetes</taxon>
        <taxon>Diversisporales</taxon>
        <taxon>Gigasporaceae</taxon>
        <taxon>Gigaspora</taxon>
    </lineage>
</organism>
<dbReference type="Proteomes" id="UP000789901">
    <property type="component" value="Unassembled WGS sequence"/>
</dbReference>
<keyword evidence="2" id="KW-1185">Reference proteome</keyword>
<comment type="caution">
    <text evidence="1">The sequence shown here is derived from an EMBL/GenBank/DDBJ whole genome shotgun (WGS) entry which is preliminary data.</text>
</comment>
<sequence length="173" mass="20409">MLYEFCRKPLQKLQREAKRVRLLVREVEVISREVDVIYKDIGTTIEDMETTNEKINMIDLVRAIEAMTRIFYKREHIKKEGPIYLYDKLWEYLENLLDQLHLAARPLERSEKTMDHIKKLIVYIFYLLASLNNTKINSFKLDVAYYLDSVSISNEGLDMLANLSVALTSRSVD</sequence>
<accession>A0ABN7V8C6</accession>
<protein>
    <submittedName>
        <fullName evidence="1">3970_t:CDS:1</fullName>
    </submittedName>
</protein>